<feature type="non-terminal residue" evidence="2">
    <location>
        <position position="1"/>
    </location>
</feature>
<organism evidence="2 3">
    <name type="scientific">Porites evermanni</name>
    <dbReference type="NCBI Taxonomy" id="104178"/>
    <lineage>
        <taxon>Eukaryota</taxon>
        <taxon>Metazoa</taxon>
        <taxon>Cnidaria</taxon>
        <taxon>Anthozoa</taxon>
        <taxon>Hexacorallia</taxon>
        <taxon>Scleractinia</taxon>
        <taxon>Fungiina</taxon>
        <taxon>Poritidae</taxon>
        <taxon>Porites</taxon>
    </lineage>
</organism>
<dbReference type="Proteomes" id="UP001159427">
    <property type="component" value="Unassembled WGS sequence"/>
</dbReference>
<keyword evidence="3" id="KW-1185">Reference proteome</keyword>
<sequence>GPSSHVKTPEISPTLRAISRGTSAHRSPTASAFSSSLNDEDVNNYASLPARYRRRPLSQEEIEYIEVCRLLADALLLNIFYLLMLESHMEVGCLGTWGLEPPTLNPGSKNTPKACPTGNPATSPTRYTQPQPKHLSH</sequence>
<evidence type="ECO:0000313" key="3">
    <source>
        <dbReference type="Proteomes" id="UP001159427"/>
    </source>
</evidence>
<accession>A0ABN8LXP2</accession>
<gene>
    <name evidence="2" type="ORF">PEVE_00005066</name>
</gene>
<reference evidence="2 3" key="1">
    <citation type="submission" date="2022-05" db="EMBL/GenBank/DDBJ databases">
        <authorList>
            <consortium name="Genoscope - CEA"/>
            <person name="William W."/>
        </authorList>
    </citation>
    <scope>NUCLEOTIDE SEQUENCE [LARGE SCALE GENOMIC DNA]</scope>
</reference>
<feature type="region of interest" description="Disordered" evidence="1">
    <location>
        <begin position="1"/>
        <end position="41"/>
    </location>
</feature>
<feature type="region of interest" description="Disordered" evidence="1">
    <location>
        <begin position="100"/>
        <end position="137"/>
    </location>
</feature>
<proteinExistence type="predicted"/>
<evidence type="ECO:0000313" key="2">
    <source>
        <dbReference type="EMBL" id="CAH3019958.1"/>
    </source>
</evidence>
<comment type="caution">
    <text evidence="2">The sequence shown here is derived from an EMBL/GenBank/DDBJ whole genome shotgun (WGS) entry which is preliminary data.</text>
</comment>
<feature type="compositionally biased region" description="Polar residues" evidence="1">
    <location>
        <begin position="20"/>
        <end position="37"/>
    </location>
</feature>
<dbReference type="EMBL" id="CALNXI010000132">
    <property type="protein sequence ID" value="CAH3019958.1"/>
    <property type="molecule type" value="Genomic_DNA"/>
</dbReference>
<evidence type="ECO:0000256" key="1">
    <source>
        <dbReference type="SAM" id="MobiDB-lite"/>
    </source>
</evidence>
<name>A0ABN8LXP2_9CNID</name>
<protein>
    <submittedName>
        <fullName evidence="2">Uncharacterized protein</fullName>
    </submittedName>
</protein>
<feature type="compositionally biased region" description="Polar residues" evidence="1">
    <location>
        <begin position="119"/>
        <end position="131"/>
    </location>
</feature>